<reference evidence="4 5" key="1">
    <citation type="journal article" date="2013" name="PLoS Genet.">
        <title>The genome and development-dependent transcriptomes of Pyronema confluens: a window into fungal evolution.</title>
        <authorList>
            <person name="Traeger S."/>
            <person name="Altegoer F."/>
            <person name="Freitag M."/>
            <person name="Gabaldon T."/>
            <person name="Kempken F."/>
            <person name="Kumar A."/>
            <person name="Marcet-Houben M."/>
            <person name="Poggeler S."/>
            <person name="Stajich J.E."/>
            <person name="Nowrousian M."/>
        </authorList>
    </citation>
    <scope>NUCLEOTIDE SEQUENCE [LARGE SCALE GENOMIC DNA]</scope>
    <source>
        <strain evidence="5">CBS 100304</strain>
        <tissue evidence="4">Vegetative mycelium</tissue>
    </source>
</reference>
<dbReference type="GO" id="GO:0045944">
    <property type="term" value="P:positive regulation of transcription by RNA polymerase II"/>
    <property type="evidence" value="ECO:0007669"/>
    <property type="project" value="TreeGrafter"/>
</dbReference>
<dbReference type="EMBL" id="HF935907">
    <property type="protein sequence ID" value="CCX32859.1"/>
    <property type="molecule type" value="Genomic_DNA"/>
</dbReference>
<dbReference type="PANTHER" id="PTHR24193:SF121">
    <property type="entry name" value="ADA2A-CONTAINING COMPLEX COMPONENT 3, ISOFORM D"/>
    <property type="match status" value="1"/>
</dbReference>
<dbReference type="Pfam" id="PF12796">
    <property type="entry name" value="Ank_2"/>
    <property type="match status" value="2"/>
</dbReference>
<dbReference type="InterPro" id="IPR036770">
    <property type="entry name" value="Ankyrin_rpt-contain_sf"/>
</dbReference>
<dbReference type="OrthoDB" id="426293at2759"/>
<keyword evidence="1" id="KW-0677">Repeat</keyword>
<dbReference type="InterPro" id="IPR050663">
    <property type="entry name" value="Ankyrin-SOCS_Box"/>
</dbReference>
<organism evidence="4 5">
    <name type="scientific">Pyronema omphalodes (strain CBS 100304)</name>
    <name type="common">Pyronema confluens</name>
    <dbReference type="NCBI Taxonomy" id="1076935"/>
    <lineage>
        <taxon>Eukaryota</taxon>
        <taxon>Fungi</taxon>
        <taxon>Dikarya</taxon>
        <taxon>Ascomycota</taxon>
        <taxon>Pezizomycotina</taxon>
        <taxon>Pezizomycetes</taxon>
        <taxon>Pezizales</taxon>
        <taxon>Pyronemataceae</taxon>
        <taxon>Pyronema</taxon>
    </lineage>
</organism>
<keyword evidence="5" id="KW-1185">Reference proteome</keyword>
<evidence type="ECO:0000256" key="2">
    <source>
        <dbReference type="ARBA" id="ARBA00023043"/>
    </source>
</evidence>
<accession>U4LL78</accession>
<sequence>MFSIIGSKQRQWNDPEEIARRLWLAEIQESVEEMYLRDTPVLLDYIYRVSLDPGLRQTPPIITVECRHLHQFAHWWLDYATGAIFGPYSVEAEDIITTSILEKSKDNPIFRALLAWPFEFSQYRFPSKEWNMFLWEGGNPIETVLKTEYSLLHIAAASGFEKVVRWCIEESGITDAYQFSNKDREGRTPLMLAANNGHTKIVEILLDVKMLFIYHGNLIDNEGMTALHHAAEWGHQEVVKVLLSWEKGLDVHWEDKARRTALMLATKNGHAGIVEVLMVCKGRYILVNAKDRQERTALSIAAELGHKEIVRVLLRGGASNWKDIDGRTPMSYAVRNGNFGIVKLLLDRACYRMMCVVKEEEEDN</sequence>
<feature type="repeat" description="ANK" evidence="3">
    <location>
        <begin position="325"/>
        <end position="348"/>
    </location>
</feature>
<gene>
    <name evidence="4" type="ORF">PCON_13710</name>
</gene>
<feature type="repeat" description="ANK" evidence="3">
    <location>
        <begin position="222"/>
        <end position="244"/>
    </location>
</feature>
<evidence type="ECO:0000256" key="3">
    <source>
        <dbReference type="PROSITE-ProRule" id="PRU00023"/>
    </source>
</evidence>
<dbReference type="GO" id="GO:0005634">
    <property type="term" value="C:nucleus"/>
    <property type="evidence" value="ECO:0007669"/>
    <property type="project" value="TreeGrafter"/>
</dbReference>
<dbReference type="SUPFAM" id="SSF48403">
    <property type="entry name" value="Ankyrin repeat"/>
    <property type="match status" value="1"/>
</dbReference>
<dbReference type="eggNOG" id="KOG0504">
    <property type="taxonomic scope" value="Eukaryota"/>
</dbReference>
<dbReference type="GO" id="GO:0000976">
    <property type="term" value="F:transcription cis-regulatory region binding"/>
    <property type="evidence" value="ECO:0007669"/>
    <property type="project" value="TreeGrafter"/>
</dbReference>
<keyword evidence="2 3" id="KW-0040">ANK repeat</keyword>
<dbReference type="PANTHER" id="PTHR24193">
    <property type="entry name" value="ANKYRIN REPEAT PROTEIN"/>
    <property type="match status" value="1"/>
</dbReference>
<name>U4LL78_PYROM</name>
<proteinExistence type="predicted"/>
<dbReference type="Gene3D" id="1.25.40.20">
    <property type="entry name" value="Ankyrin repeat-containing domain"/>
    <property type="match status" value="3"/>
</dbReference>
<dbReference type="AlphaFoldDB" id="U4LL78"/>
<feature type="repeat" description="ANK" evidence="3">
    <location>
        <begin position="293"/>
        <end position="319"/>
    </location>
</feature>
<dbReference type="PROSITE" id="PS50088">
    <property type="entry name" value="ANK_REPEAT"/>
    <property type="match status" value="4"/>
</dbReference>
<evidence type="ECO:0000313" key="4">
    <source>
        <dbReference type="EMBL" id="CCX32859.1"/>
    </source>
</evidence>
<dbReference type="SMART" id="SM00248">
    <property type="entry name" value="ANK"/>
    <property type="match status" value="6"/>
</dbReference>
<evidence type="ECO:0000256" key="1">
    <source>
        <dbReference type="ARBA" id="ARBA00022737"/>
    </source>
</evidence>
<feature type="repeat" description="ANK" evidence="3">
    <location>
        <begin position="185"/>
        <end position="207"/>
    </location>
</feature>
<protein>
    <submittedName>
        <fullName evidence="4">Similar to Ankyrin repeat domain-containing protein 50 acc. no. Q9ULJ7</fullName>
    </submittedName>
</protein>
<dbReference type="Proteomes" id="UP000018144">
    <property type="component" value="Unassembled WGS sequence"/>
</dbReference>
<dbReference type="InterPro" id="IPR002110">
    <property type="entry name" value="Ankyrin_rpt"/>
</dbReference>
<evidence type="ECO:0000313" key="5">
    <source>
        <dbReference type="Proteomes" id="UP000018144"/>
    </source>
</evidence>
<dbReference type="STRING" id="1076935.U4LL78"/>
<dbReference type="PROSITE" id="PS50297">
    <property type="entry name" value="ANK_REP_REGION"/>
    <property type="match status" value="4"/>
</dbReference>